<dbReference type="SUPFAM" id="SSF55486">
    <property type="entry name" value="Metalloproteases ('zincins'), catalytic domain"/>
    <property type="match status" value="1"/>
</dbReference>
<dbReference type="GO" id="GO:0004222">
    <property type="term" value="F:metalloendopeptidase activity"/>
    <property type="evidence" value="ECO:0007669"/>
    <property type="project" value="InterPro"/>
</dbReference>
<accession>A0A4U5JVD5</accession>
<dbReference type="AlphaFoldDB" id="A0A4U5JVD5"/>
<proteinExistence type="predicted"/>
<name>A0A4U5JVD5_9GAMM</name>
<dbReference type="Proteomes" id="UP000308707">
    <property type="component" value="Unassembled WGS sequence"/>
</dbReference>
<dbReference type="InterPro" id="IPR001818">
    <property type="entry name" value="Pept_M10_metallopeptidase"/>
</dbReference>
<organism evidence="7 8">
    <name type="scientific">Luteimonas gilva</name>
    <dbReference type="NCBI Taxonomy" id="2572684"/>
    <lineage>
        <taxon>Bacteria</taxon>
        <taxon>Pseudomonadati</taxon>
        <taxon>Pseudomonadota</taxon>
        <taxon>Gammaproteobacteria</taxon>
        <taxon>Lysobacterales</taxon>
        <taxon>Lysobacteraceae</taxon>
        <taxon>Luteimonas</taxon>
    </lineage>
</organism>
<feature type="compositionally biased region" description="Low complexity" evidence="5">
    <location>
        <begin position="253"/>
        <end position="263"/>
    </location>
</feature>
<comment type="caution">
    <text evidence="7">The sequence shown here is derived from an EMBL/GenBank/DDBJ whole genome shotgun (WGS) entry which is preliminary data.</text>
</comment>
<evidence type="ECO:0000256" key="2">
    <source>
        <dbReference type="ARBA" id="ARBA00022723"/>
    </source>
</evidence>
<keyword evidence="8" id="KW-1185">Reference proteome</keyword>
<evidence type="ECO:0000256" key="3">
    <source>
        <dbReference type="ARBA" id="ARBA00022801"/>
    </source>
</evidence>
<keyword evidence="3" id="KW-0378">Hydrolase</keyword>
<evidence type="ECO:0000259" key="6">
    <source>
        <dbReference type="SMART" id="SM00235"/>
    </source>
</evidence>
<dbReference type="Gene3D" id="3.40.390.10">
    <property type="entry name" value="Collagenase (Catalytic Domain)"/>
    <property type="match status" value="1"/>
</dbReference>
<feature type="domain" description="Peptidase metallopeptidase" evidence="6">
    <location>
        <begin position="378"/>
        <end position="535"/>
    </location>
</feature>
<dbReference type="Gene3D" id="2.60.120.380">
    <property type="match status" value="1"/>
</dbReference>
<dbReference type="CDD" id="cd04279">
    <property type="entry name" value="ZnMc_MMP_like_1"/>
    <property type="match status" value="1"/>
</dbReference>
<evidence type="ECO:0000313" key="7">
    <source>
        <dbReference type="EMBL" id="TKR33882.1"/>
    </source>
</evidence>
<reference evidence="7 8" key="1">
    <citation type="submission" date="2019-04" db="EMBL/GenBank/DDBJ databases">
        <title>Reference strain of H23.</title>
        <authorList>
            <person name="Luo X."/>
        </authorList>
    </citation>
    <scope>NUCLEOTIDE SEQUENCE [LARGE SCALE GENOMIC DNA]</scope>
    <source>
        <strain evidence="7 8">H23</strain>
    </source>
</reference>
<feature type="compositionally biased region" description="Basic residues" evidence="5">
    <location>
        <begin position="162"/>
        <end position="181"/>
    </location>
</feature>
<dbReference type="SMART" id="SM00235">
    <property type="entry name" value="ZnMc"/>
    <property type="match status" value="1"/>
</dbReference>
<dbReference type="GO" id="GO:0006508">
    <property type="term" value="P:proteolysis"/>
    <property type="evidence" value="ECO:0007669"/>
    <property type="project" value="UniProtKB-KW"/>
</dbReference>
<feature type="compositionally biased region" description="Pro residues" evidence="5">
    <location>
        <begin position="264"/>
        <end position="279"/>
    </location>
</feature>
<feature type="compositionally biased region" description="Basic residues" evidence="5">
    <location>
        <begin position="208"/>
        <end position="218"/>
    </location>
</feature>
<dbReference type="InterPro" id="IPR006026">
    <property type="entry name" value="Peptidase_Metallo"/>
</dbReference>
<dbReference type="Pfam" id="PF00413">
    <property type="entry name" value="Peptidase_M10"/>
    <property type="match status" value="1"/>
</dbReference>
<feature type="region of interest" description="Disordered" evidence="5">
    <location>
        <begin position="69"/>
        <end position="91"/>
    </location>
</feature>
<keyword evidence="1 7" id="KW-0645">Protease</keyword>
<gene>
    <name evidence="7" type="ORF">FCE95_06320</name>
</gene>
<protein>
    <submittedName>
        <fullName evidence="7">Matrixin family metalloprotease</fullName>
    </submittedName>
</protein>
<dbReference type="InterPro" id="IPR024079">
    <property type="entry name" value="MetalloPept_cat_dom_sf"/>
</dbReference>
<sequence length="687" mass="76444">MRCSRRNRARCKRRMRRSNRRPRARSTRAWKAGRERARFPQPATGDVRVHHGRFAGRLRRGEHAGIGNADCRGTNRARHGRNGSAADRACPRPARCASVRTAAGAARSRCARPRTRTRCGSPSGAGENPRCANERRDHHHVQRPRRARPDARRLQANPRSFGRTKKPVRRHQHRHPAHRLGGRNADVRRIPRPRPSRIHAGADPQALGRRRTDPRRRRPLPDHPGRHPMNAPSLTKPRLLLALAIPLALAACQQRPQETAETTAPPPTPTTEQPPPAQPPDAIKPATDAAEATDENVAASRERIAQAAKAAREKWKDKTFEEFEAGVFKEPGENGKYIVDGDIAIADRKQLREFFDAMKATVDGTAHGKLVINERNGVIDAWTSAKKKQLIYCVSDSFGARKAQVVADMEAATQEWEKAANVDFTHVAAQDANCKAGNDNVVFDVNPVDVDGEYLARAFFPGDQRADRNVLIDQSSFGLDPSEKLQLVGILRHELGHTLGWRHEHTRPEAGACFEDSEYKPITSYDKFSVMHYPQCNGGGDWSLTLTALDRAGAACIYGKGTHNIEDLGQCVFRVPDAPATGAETTETLDNQSVAKDQNKYYGPYSVKPGSIFEIKMSGVGANAGDPDLYTRYVGQPDLTHWICRPYLSHANETCEQEVPMNRNKVYVMVRGYAAGSYKLDIRYTKP</sequence>
<feature type="compositionally biased region" description="Basic residues" evidence="5">
    <location>
        <begin position="137"/>
        <end position="146"/>
    </location>
</feature>
<feature type="region of interest" description="Disordered" evidence="5">
    <location>
        <begin position="1"/>
        <end position="37"/>
    </location>
</feature>
<dbReference type="OrthoDB" id="3669864at2"/>
<evidence type="ECO:0000256" key="1">
    <source>
        <dbReference type="ARBA" id="ARBA00022670"/>
    </source>
</evidence>
<dbReference type="GO" id="GO:0008270">
    <property type="term" value="F:zinc ion binding"/>
    <property type="evidence" value="ECO:0007669"/>
    <property type="project" value="InterPro"/>
</dbReference>
<feature type="region of interest" description="Disordered" evidence="5">
    <location>
        <begin position="253"/>
        <end position="298"/>
    </location>
</feature>
<feature type="region of interest" description="Disordered" evidence="5">
    <location>
        <begin position="103"/>
        <end position="233"/>
    </location>
</feature>
<dbReference type="GO" id="GO:0031012">
    <property type="term" value="C:extracellular matrix"/>
    <property type="evidence" value="ECO:0007669"/>
    <property type="project" value="InterPro"/>
</dbReference>
<feature type="compositionally biased region" description="Basic residues" evidence="5">
    <location>
        <begin position="1"/>
        <end position="28"/>
    </location>
</feature>
<evidence type="ECO:0000256" key="4">
    <source>
        <dbReference type="ARBA" id="ARBA00022833"/>
    </source>
</evidence>
<evidence type="ECO:0000256" key="5">
    <source>
        <dbReference type="SAM" id="MobiDB-lite"/>
    </source>
</evidence>
<keyword evidence="4" id="KW-0862">Zinc</keyword>
<evidence type="ECO:0000313" key="8">
    <source>
        <dbReference type="Proteomes" id="UP000308707"/>
    </source>
</evidence>
<keyword evidence="2" id="KW-0479">Metal-binding</keyword>
<keyword evidence="7" id="KW-0482">Metalloprotease</keyword>
<dbReference type="EMBL" id="SZUA01000001">
    <property type="protein sequence ID" value="TKR33882.1"/>
    <property type="molecule type" value="Genomic_DNA"/>
</dbReference>